<dbReference type="KEGG" id="maqu:Maq22A_1p34610"/>
<name>A0A0C6G0E3_9HYPH</name>
<keyword evidence="1" id="KW-0614">Plasmid</keyword>
<reference evidence="1 2" key="1">
    <citation type="journal article" date="2015" name="Genome Announc.">
        <title>Complete Genome Sequence of Methylobacterium aquaticum Strain 22A, Isolated from Racomitrium japonicum Moss.</title>
        <authorList>
            <person name="Tani A."/>
            <person name="Ogura Y."/>
            <person name="Hayashi T."/>
            <person name="Kimbara K."/>
        </authorList>
    </citation>
    <scope>NUCLEOTIDE SEQUENCE [LARGE SCALE GENOMIC DNA]</scope>
    <source>
        <strain evidence="1 2">MA-22A</strain>
        <plasmid evidence="2">Plasmid pMaq22A_1p DNA</plasmid>
    </source>
</reference>
<evidence type="ECO:0000313" key="2">
    <source>
        <dbReference type="Proteomes" id="UP000061432"/>
    </source>
</evidence>
<organism evidence="1 2">
    <name type="scientific">Methylobacterium aquaticum</name>
    <dbReference type="NCBI Taxonomy" id="270351"/>
    <lineage>
        <taxon>Bacteria</taxon>
        <taxon>Pseudomonadati</taxon>
        <taxon>Pseudomonadota</taxon>
        <taxon>Alphaproteobacteria</taxon>
        <taxon>Hyphomicrobiales</taxon>
        <taxon>Methylobacteriaceae</taxon>
        <taxon>Methylobacterium</taxon>
    </lineage>
</organism>
<evidence type="ECO:0000313" key="1">
    <source>
        <dbReference type="EMBL" id="BAQ49185.1"/>
    </source>
</evidence>
<dbReference type="Proteomes" id="UP000061432">
    <property type="component" value="Plasmid pMaq22A_1p"/>
</dbReference>
<accession>A0A0C6G0E3</accession>
<gene>
    <name evidence="1" type="ORF">Maq22A_1p34610</name>
</gene>
<dbReference type="AlphaFoldDB" id="A0A0C6G0E3"/>
<dbReference type="EMBL" id="AP014705">
    <property type="protein sequence ID" value="BAQ49185.1"/>
    <property type="molecule type" value="Genomic_DNA"/>
</dbReference>
<reference evidence="2" key="2">
    <citation type="submission" date="2015-01" db="EMBL/GenBank/DDBJ databases">
        <title>Complete genome sequence of Methylobacterium aquaticum strain 22A.</title>
        <authorList>
            <person name="Tani A."/>
            <person name="Ogura Y."/>
            <person name="Hayashi T."/>
        </authorList>
    </citation>
    <scope>NUCLEOTIDE SEQUENCE [LARGE SCALE GENOMIC DNA]</scope>
    <source>
        <strain evidence="2">MA-22A</strain>
        <plasmid evidence="2">Plasmid pMaq22A_1p DNA</plasmid>
    </source>
</reference>
<sequence length="84" mass="9100">MISFLLVQGYLTRRGIRANSAGRLCCTQEGRKIGFVEEAGGTFVAADGTSLTDRNPVVTCKGVAHMAVYFATQTDDRQDRFPGV</sequence>
<dbReference type="RefSeq" id="WP_060850307.1">
    <property type="nucleotide sequence ID" value="NZ_AP014705.1"/>
</dbReference>
<geneLocation type="plasmid" evidence="2">
    <name>pMaq22A_1p DNA</name>
</geneLocation>
<dbReference type="PATRIC" id="fig|270351.10.peg.6232"/>
<protein>
    <submittedName>
        <fullName evidence="1">Uncharacterized protein</fullName>
    </submittedName>
</protein>
<proteinExistence type="predicted"/>